<feature type="compositionally biased region" description="Polar residues" evidence="1">
    <location>
        <begin position="344"/>
        <end position="357"/>
    </location>
</feature>
<gene>
    <name evidence="2" type="ORF">AAFF_G00347630</name>
</gene>
<proteinExistence type="predicted"/>
<organism evidence="2 3">
    <name type="scientific">Aldrovandia affinis</name>
    <dbReference type="NCBI Taxonomy" id="143900"/>
    <lineage>
        <taxon>Eukaryota</taxon>
        <taxon>Metazoa</taxon>
        <taxon>Chordata</taxon>
        <taxon>Craniata</taxon>
        <taxon>Vertebrata</taxon>
        <taxon>Euteleostomi</taxon>
        <taxon>Actinopterygii</taxon>
        <taxon>Neopterygii</taxon>
        <taxon>Teleostei</taxon>
        <taxon>Notacanthiformes</taxon>
        <taxon>Halosauridae</taxon>
        <taxon>Aldrovandia</taxon>
    </lineage>
</organism>
<keyword evidence="3" id="KW-1185">Reference proteome</keyword>
<feature type="region of interest" description="Disordered" evidence="1">
    <location>
        <begin position="329"/>
        <end position="363"/>
    </location>
</feature>
<name>A0AAD7SJN7_9TELE</name>
<evidence type="ECO:0000313" key="3">
    <source>
        <dbReference type="Proteomes" id="UP001221898"/>
    </source>
</evidence>
<reference evidence="2" key="1">
    <citation type="journal article" date="2023" name="Science">
        <title>Genome structures resolve the early diversification of teleost fishes.</title>
        <authorList>
            <person name="Parey E."/>
            <person name="Louis A."/>
            <person name="Montfort J."/>
            <person name="Bouchez O."/>
            <person name="Roques C."/>
            <person name="Iampietro C."/>
            <person name="Lluch J."/>
            <person name="Castinel A."/>
            <person name="Donnadieu C."/>
            <person name="Desvignes T."/>
            <person name="Floi Bucao C."/>
            <person name="Jouanno E."/>
            <person name="Wen M."/>
            <person name="Mejri S."/>
            <person name="Dirks R."/>
            <person name="Jansen H."/>
            <person name="Henkel C."/>
            <person name="Chen W.J."/>
            <person name="Zahm M."/>
            <person name="Cabau C."/>
            <person name="Klopp C."/>
            <person name="Thompson A.W."/>
            <person name="Robinson-Rechavi M."/>
            <person name="Braasch I."/>
            <person name="Lecointre G."/>
            <person name="Bobe J."/>
            <person name="Postlethwait J.H."/>
            <person name="Berthelot C."/>
            <person name="Roest Crollius H."/>
            <person name="Guiguen Y."/>
        </authorList>
    </citation>
    <scope>NUCLEOTIDE SEQUENCE</scope>
    <source>
        <strain evidence="2">NC1722</strain>
    </source>
</reference>
<accession>A0AAD7SJN7</accession>
<dbReference type="AlphaFoldDB" id="A0AAD7SJN7"/>
<feature type="region of interest" description="Disordered" evidence="1">
    <location>
        <begin position="168"/>
        <end position="191"/>
    </location>
</feature>
<feature type="compositionally biased region" description="Polar residues" evidence="1">
    <location>
        <begin position="1"/>
        <end position="17"/>
    </location>
</feature>
<comment type="caution">
    <text evidence="2">The sequence shown here is derived from an EMBL/GenBank/DDBJ whole genome shotgun (WGS) entry which is preliminary data.</text>
</comment>
<protein>
    <submittedName>
        <fullName evidence="2">Uncharacterized protein</fullName>
    </submittedName>
</protein>
<evidence type="ECO:0000256" key="1">
    <source>
        <dbReference type="SAM" id="MobiDB-lite"/>
    </source>
</evidence>
<feature type="region of interest" description="Disordered" evidence="1">
    <location>
        <begin position="1"/>
        <end position="57"/>
    </location>
</feature>
<feature type="region of interest" description="Disordered" evidence="1">
    <location>
        <begin position="272"/>
        <end position="312"/>
    </location>
</feature>
<sequence length="363" mass="38424">MYCRTSQNQKETQTTCPIQPGPSRGGAGQGCPRQQRCEAGRGVSVEPGSGPTSRHFPMRAPVWRYDGLLHSSSLRGPRRSSGQPIKGLLKHFCCCEREGRGCAPPPRRPPLSIPSGGCFASLTSMLTNGGCAEQKGQRTAAQSCRTLSRHSPGEALRLERAIPLQPPASLRHRTGAPLQRSHGGPQTAMSSRVGDTALDVVKPHTSVVVKPHFPLSAAARRRQVTLPPGSPRAAESLLTQECRSGRLTLASCTMAHTLRDAEADSTCAGRQRAASLCGPGPPARDQSAGSSRGAGLSQGGPGTPIPRRNKARPVPPLIFLSLGTKSALRPPRLPPLRLLGTGNHAKNGQSHTQTRLKTTLPCL</sequence>
<dbReference type="EMBL" id="JAINUG010000056">
    <property type="protein sequence ID" value="KAJ8403895.1"/>
    <property type="molecule type" value="Genomic_DNA"/>
</dbReference>
<dbReference type="Proteomes" id="UP001221898">
    <property type="component" value="Unassembled WGS sequence"/>
</dbReference>
<evidence type="ECO:0000313" key="2">
    <source>
        <dbReference type="EMBL" id="KAJ8403895.1"/>
    </source>
</evidence>